<keyword evidence="4" id="KW-1185">Reference proteome</keyword>
<accession>A0A0W7X9W3</accession>
<evidence type="ECO:0000313" key="3">
    <source>
        <dbReference type="EMBL" id="KUF19563.1"/>
    </source>
</evidence>
<keyword evidence="2" id="KW-1133">Transmembrane helix</keyword>
<organism evidence="3 4">
    <name type="scientific">Streptomyces silvensis</name>
    <dbReference type="NCBI Taxonomy" id="1765722"/>
    <lineage>
        <taxon>Bacteria</taxon>
        <taxon>Bacillati</taxon>
        <taxon>Actinomycetota</taxon>
        <taxon>Actinomycetes</taxon>
        <taxon>Kitasatosporales</taxon>
        <taxon>Streptomycetaceae</taxon>
        <taxon>Streptomyces</taxon>
    </lineage>
</organism>
<dbReference type="EMBL" id="LOCL01000026">
    <property type="protein sequence ID" value="KUF19563.1"/>
    <property type="molecule type" value="Genomic_DNA"/>
</dbReference>
<feature type="compositionally biased region" description="Basic and acidic residues" evidence="1">
    <location>
        <begin position="121"/>
        <end position="130"/>
    </location>
</feature>
<protein>
    <submittedName>
        <fullName evidence="3">Uncharacterized protein</fullName>
    </submittedName>
</protein>
<evidence type="ECO:0000256" key="2">
    <source>
        <dbReference type="SAM" id="Phobius"/>
    </source>
</evidence>
<feature type="compositionally biased region" description="Basic and acidic residues" evidence="1">
    <location>
        <begin position="93"/>
        <end position="103"/>
    </location>
</feature>
<evidence type="ECO:0000256" key="1">
    <source>
        <dbReference type="SAM" id="MobiDB-lite"/>
    </source>
</evidence>
<feature type="region of interest" description="Disordered" evidence="1">
    <location>
        <begin position="86"/>
        <end position="130"/>
    </location>
</feature>
<dbReference type="Proteomes" id="UP000054804">
    <property type="component" value="Unassembled WGS sequence"/>
</dbReference>
<evidence type="ECO:0000313" key="4">
    <source>
        <dbReference type="Proteomes" id="UP000054804"/>
    </source>
</evidence>
<feature type="transmembrane region" description="Helical" evidence="2">
    <location>
        <begin position="34"/>
        <end position="53"/>
    </location>
</feature>
<sequence>MSPLARRLYLPSIATAAFGTAISLYGVLHNLYNVSALGTLALVAAIPALSYCLTARATQASDDQLAETHRTGYRLALQHVAMGLLDPPAPPDGGERAVEDDTQKAPPTKSVILPDNVWPFRPREDDRRAV</sequence>
<feature type="transmembrane region" description="Helical" evidence="2">
    <location>
        <begin position="7"/>
        <end position="28"/>
    </location>
</feature>
<keyword evidence="2" id="KW-0472">Membrane</keyword>
<comment type="caution">
    <text evidence="3">The sequence shown here is derived from an EMBL/GenBank/DDBJ whole genome shotgun (WGS) entry which is preliminary data.</text>
</comment>
<reference evidence="3 4" key="1">
    <citation type="submission" date="2015-12" db="EMBL/GenBank/DDBJ databases">
        <title>Draft genome sequence of Streptomyces silvensis ATCC 53525, a producer of novel hormone antagonists.</title>
        <authorList>
            <person name="Johnston C.W."/>
            <person name="Li Y."/>
            <person name="Magarvey N.A."/>
        </authorList>
    </citation>
    <scope>NUCLEOTIDE SEQUENCE [LARGE SCALE GENOMIC DNA]</scope>
    <source>
        <strain evidence="3 4">ATCC 53525</strain>
    </source>
</reference>
<dbReference type="RefSeq" id="WP_058846067.1">
    <property type="nucleotide sequence ID" value="NZ_LOCL01000026.1"/>
</dbReference>
<dbReference type="AlphaFoldDB" id="A0A0W7X9W3"/>
<dbReference type="STRING" id="1765722.AT728_04095"/>
<keyword evidence="2" id="KW-0812">Transmembrane</keyword>
<gene>
    <name evidence="3" type="ORF">AT728_04095</name>
</gene>
<proteinExistence type="predicted"/>
<name>A0A0W7X9W3_9ACTN</name>
<dbReference type="OrthoDB" id="4231985at2"/>